<dbReference type="GO" id="GO:0016810">
    <property type="term" value="F:hydrolase activity, acting on carbon-nitrogen (but not peptide) bonds"/>
    <property type="evidence" value="ECO:0007669"/>
    <property type="project" value="InterPro"/>
</dbReference>
<dbReference type="KEGG" id="tab:CIG75_11755"/>
<dbReference type="InterPro" id="IPR002509">
    <property type="entry name" value="NODB_dom"/>
</dbReference>
<proteinExistence type="predicted"/>
<dbReference type="OrthoDB" id="62208at2"/>
<feature type="domain" description="NodB homology" evidence="2">
    <location>
        <begin position="57"/>
        <end position="243"/>
    </location>
</feature>
<dbReference type="Gene3D" id="3.20.20.370">
    <property type="entry name" value="Glycoside hydrolase/deacetylase"/>
    <property type="match status" value="1"/>
</dbReference>
<evidence type="ECO:0000256" key="1">
    <source>
        <dbReference type="SAM" id="SignalP"/>
    </source>
</evidence>
<dbReference type="RefSeq" id="WP_094236836.1">
    <property type="nucleotide sequence ID" value="NZ_CP022657.1"/>
</dbReference>
<evidence type="ECO:0000313" key="4">
    <source>
        <dbReference type="Proteomes" id="UP000214688"/>
    </source>
</evidence>
<dbReference type="AlphaFoldDB" id="A0A223D2D0"/>
<feature type="chain" id="PRO_5012940033" description="NodB homology domain-containing protein" evidence="1">
    <location>
        <begin position="35"/>
        <end position="243"/>
    </location>
</feature>
<dbReference type="PANTHER" id="PTHR10587:SF128">
    <property type="entry name" value="POLYSACCHARIDE DEACETYLASE PDAB-RELATED"/>
    <property type="match status" value="1"/>
</dbReference>
<feature type="signal peptide" evidence="1">
    <location>
        <begin position="1"/>
        <end position="34"/>
    </location>
</feature>
<evidence type="ECO:0000259" key="2">
    <source>
        <dbReference type="PROSITE" id="PS51677"/>
    </source>
</evidence>
<gene>
    <name evidence="3" type="ORF">CIG75_11755</name>
</gene>
<dbReference type="PROSITE" id="PS51677">
    <property type="entry name" value="NODB"/>
    <property type="match status" value="1"/>
</dbReference>
<dbReference type="InterPro" id="IPR050248">
    <property type="entry name" value="Polysacc_deacetylase_ArnD"/>
</dbReference>
<keyword evidence="4" id="KW-1185">Reference proteome</keyword>
<evidence type="ECO:0000313" key="3">
    <source>
        <dbReference type="EMBL" id="ASS75593.1"/>
    </source>
</evidence>
<name>A0A223D2D0_9BACL</name>
<dbReference type="InterPro" id="IPR011330">
    <property type="entry name" value="Glyco_hydro/deAcase_b/a-brl"/>
</dbReference>
<dbReference type="EMBL" id="CP022657">
    <property type="protein sequence ID" value="ASS75593.1"/>
    <property type="molecule type" value="Genomic_DNA"/>
</dbReference>
<sequence length="243" mass="26851">MKKMTHARKFHAGKLLTACAVCLLMFSGITDTLAINTYVRDLKGLAIPVQTYRVEQPVVALTFDVSEDSDQVAQILVKLRAEKAKATFFLTGEWVERHQHLARAIVREGHEVGRSLYSYRKASELTQDELRIELQKTDQAWSAAKLPNVDLFRVPFGETKGQVAKEIRARHENLIAWSISAVPLSQQEASAVWSGLSVGLSAGDIVRLRADQVTADGIPEVLKQIRGAGFDAKSISALQAEVQ</sequence>
<dbReference type="Pfam" id="PF01522">
    <property type="entry name" value="Polysacc_deac_1"/>
    <property type="match status" value="1"/>
</dbReference>
<organism evidence="3 4">
    <name type="scientific">Tumebacillus algifaecis</name>
    <dbReference type="NCBI Taxonomy" id="1214604"/>
    <lineage>
        <taxon>Bacteria</taxon>
        <taxon>Bacillati</taxon>
        <taxon>Bacillota</taxon>
        <taxon>Bacilli</taxon>
        <taxon>Bacillales</taxon>
        <taxon>Alicyclobacillaceae</taxon>
        <taxon>Tumebacillus</taxon>
    </lineage>
</organism>
<keyword evidence="1" id="KW-0732">Signal</keyword>
<dbReference type="GO" id="GO:0005975">
    <property type="term" value="P:carbohydrate metabolic process"/>
    <property type="evidence" value="ECO:0007669"/>
    <property type="project" value="InterPro"/>
</dbReference>
<dbReference type="CDD" id="cd10917">
    <property type="entry name" value="CE4_NodB_like_6s_7s"/>
    <property type="match status" value="1"/>
</dbReference>
<dbReference type="GO" id="GO:0016020">
    <property type="term" value="C:membrane"/>
    <property type="evidence" value="ECO:0007669"/>
    <property type="project" value="TreeGrafter"/>
</dbReference>
<protein>
    <recommendedName>
        <fullName evidence="2">NodB homology domain-containing protein</fullName>
    </recommendedName>
</protein>
<dbReference type="SUPFAM" id="SSF88713">
    <property type="entry name" value="Glycoside hydrolase/deacetylase"/>
    <property type="match status" value="1"/>
</dbReference>
<reference evidence="3 4" key="1">
    <citation type="journal article" date="2015" name="Int. J. Syst. Evol. Microbiol.">
        <title>Tumebacillus algifaecis sp. nov., isolated from decomposing algal scum.</title>
        <authorList>
            <person name="Wu Y.F."/>
            <person name="Zhang B."/>
            <person name="Xing P."/>
            <person name="Wu Q.L."/>
            <person name="Liu S.J."/>
        </authorList>
    </citation>
    <scope>NUCLEOTIDE SEQUENCE [LARGE SCALE GENOMIC DNA]</scope>
    <source>
        <strain evidence="3 4">THMBR28</strain>
    </source>
</reference>
<accession>A0A223D2D0</accession>
<dbReference type="PANTHER" id="PTHR10587">
    <property type="entry name" value="GLYCOSYL TRANSFERASE-RELATED"/>
    <property type="match status" value="1"/>
</dbReference>
<dbReference type="Proteomes" id="UP000214688">
    <property type="component" value="Chromosome"/>
</dbReference>